<feature type="region of interest" description="Disordered" evidence="1">
    <location>
        <begin position="992"/>
        <end position="1011"/>
    </location>
</feature>
<feature type="compositionally biased region" description="Polar residues" evidence="1">
    <location>
        <begin position="100"/>
        <end position="109"/>
    </location>
</feature>
<dbReference type="AlphaFoldDB" id="A0AAP0I247"/>
<dbReference type="EMBL" id="JBBNAG010000009">
    <property type="protein sequence ID" value="KAK9104939.1"/>
    <property type="molecule type" value="Genomic_DNA"/>
</dbReference>
<feature type="compositionally biased region" description="Polar residues" evidence="1">
    <location>
        <begin position="116"/>
        <end position="130"/>
    </location>
</feature>
<feature type="region of interest" description="Disordered" evidence="1">
    <location>
        <begin position="161"/>
        <end position="185"/>
    </location>
</feature>
<feature type="compositionally biased region" description="Polar residues" evidence="1">
    <location>
        <begin position="997"/>
        <end position="1011"/>
    </location>
</feature>
<dbReference type="Pfam" id="PF03004">
    <property type="entry name" value="Transposase_24"/>
    <property type="match status" value="2"/>
</dbReference>
<reference evidence="2 3" key="1">
    <citation type="submission" date="2024-01" db="EMBL/GenBank/DDBJ databases">
        <title>Genome assemblies of Stephania.</title>
        <authorList>
            <person name="Yang L."/>
        </authorList>
    </citation>
    <scope>NUCLEOTIDE SEQUENCE [LARGE SCALE GENOMIC DNA]</scope>
    <source>
        <strain evidence="2">JXDWG</strain>
        <tissue evidence="2">Leaf</tissue>
    </source>
</reference>
<feature type="compositionally biased region" description="Polar residues" evidence="1">
    <location>
        <begin position="542"/>
        <end position="552"/>
    </location>
</feature>
<feature type="region of interest" description="Disordered" evidence="1">
    <location>
        <begin position="648"/>
        <end position="669"/>
    </location>
</feature>
<feature type="region of interest" description="Disordered" evidence="1">
    <location>
        <begin position="1"/>
        <end position="130"/>
    </location>
</feature>
<keyword evidence="3" id="KW-1185">Reference proteome</keyword>
<feature type="region of interest" description="Disordered" evidence="1">
    <location>
        <begin position="230"/>
        <end position="259"/>
    </location>
</feature>
<feature type="compositionally biased region" description="Polar residues" evidence="1">
    <location>
        <begin position="51"/>
        <end position="75"/>
    </location>
</feature>
<dbReference type="PANTHER" id="PTHR33144">
    <property type="entry name" value="OS10G0409366 PROTEIN-RELATED"/>
    <property type="match status" value="1"/>
</dbReference>
<evidence type="ECO:0000313" key="2">
    <source>
        <dbReference type="EMBL" id="KAK9104939.1"/>
    </source>
</evidence>
<dbReference type="PANTHER" id="PTHR33144:SF52">
    <property type="match status" value="1"/>
</dbReference>
<feature type="compositionally biased region" description="Polar residues" evidence="1">
    <location>
        <begin position="9"/>
        <end position="21"/>
    </location>
</feature>
<feature type="region of interest" description="Disordered" evidence="1">
    <location>
        <begin position="542"/>
        <end position="630"/>
    </location>
</feature>
<sequence>MARTKRRANTSGSNGIQTQSHCAIEQHQLSALMPSDPSRIAPNYGGEGDALQTQSYSALEHQPCTSKPSYPSNGFPNPDGTGVSSTTNTRGRKRTHDLTAASNVIQTRSRGAFDQHQPSASKPSDTSNGRISLIITRKSQKRACETVSSSDFMQIQSHVALEQRQPSAPKPSDPTNGSPSFVGTSVSLLSNTRKCRSTRSGRKRTLDDAFVGNYLQVQTHCAFALQELSTSKSSDSSSVAPSPGGIDVSSPNDKRKDQENIDNASGVKVIQNHPHRALEQQQLSTVKPSDPSNSALVSIEKGPRIKLKKGRGPAKGSDDWGSGEKLHLEFNEFMEAVGANKDKFMSQLGIIARNGLKVPLTYKSWSEVPSKVLNSLWREVQENTNAPLEYCANCLKSIGKLWRNWKHLVKANHYLAHETDEERLSYVPPRVIDDQWKTLVKYWGSEQAQNITNRNKANRELQGLPHRTGRKGFSDVRFKMQQEGESTDRVSLWVKTRTPSFGAQHDPIATEGNFRARKRASGNTSKRDAIQTQSDFALEQLQPSTLQPSDPSCSALYSGGAGRSFSTNTRNGPIMRKDRKSARNNASPGNGIQMQTHCALSQQQFSLSNSSDSSNAAPSSSETGASSMNDDASVVNVIERQIQYGLEQHQPSTSAPSDPTNHAPNSIETGVRIKTRKGRGPAKGFDDWGSGEKLHVDFNEFMQPVGVNKDKFMSQLGMIARNGQKISLTYASWKKVPPEVLDSIWSEVQENSNAPLEYRSSCLKAIGRLWRNWKHLVKTHHYLVHDTDEKRLSYVPPRVIDDQWKALVEYWGSEQAQNVTNRNKKNRELQAMPHRTGRKGFSEIRFQMEQEGESTDRVSVWMKTRTPKGGSQIDPKTKEVISKLNDRLSQVPELEQTPELREEIFIDVMGFDGHGRVRTFGAGPSRKEVNIQTSKAPMYEMLVKVRTEMQEQATMREKRMQEEFTAAQSQMQAQLDMMRSCLEKAGITMPSGGVQIPNASSVHETPTHSSG</sequence>
<evidence type="ECO:0000256" key="1">
    <source>
        <dbReference type="SAM" id="MobiDB-lite"/>
    </source>
</evidence>
<protein>
    <submittedName>
        <fullName evidence="2">Uncharacterized protein</fullName>
    </submittedName>
</protein>
<proteinExistence type="predicted"/>
<feature type="compositionally biased region" description="Low complexity" evidence="1">
    <location>
        <begin position="599"/>
        <end position="621"/>
    </location>
</feature>
<dbReference type="InterPro" id="IPR004252">
    <property type="entry name" value="Probable_transposase_24"/>
</dbReference>
<name>A0AAP0I247_9MAGN</name>
<comment type="caution">
    <text evidence="2">The sequence shown here is derived from an EMBL/GenBank/DDBJ whole genome shotgun (WGS) entry which is preliminary data.</text>
</comment>
<dbReference type="Proteomes" id="UP001419268">
    <property type="component" value="Unassembled WGS sequence"/>
</dbReference>
<accession>A0AAP0I247</accession>
<feature type="compositionally biased region" description="Polar residues" evidence="1">
    <location>
        <begin position="173"/>
        <end position="185"/>
    </location>
</feature>
<evidence type="ECO:0000313" key="3">
    <source>
        <dbReference type="Proteomes" id="UP001419268"/>
    </source>
</evidence>
<feature type="compositionally biased region" description="Polar residues" evidence="1">
    <location>
        <begin position="583"/>
        <end position="598"/>
    </location>
</feature>
<organism evidence="2 3">
    <name type="scientific">Stephania cephalantha</name>
    <dbReference type="NCBI Taxonomy" id="152367"/>
    <lineage>
        <taxon>Eukaryota</taxon>
        <taxon>Viridiplantae</taxon>
        <taxon>Streptophyta</taxon>
        <taxon>Embryophyta</taxon>
        <taxon>Tracheophyta</taxon>
        <taxon>Spermatophyta</taxon>
        <taxon>Magnoliopsida</taxon>
        <taxon>Ranunculales</taxon>
        <taxon>Menispermaceae</taxon>
        <taxon>Menispermoideae</taxon>
        <taxon>Cissampelideae</taxon>
        <taxon>Stephania</taxon>
    </lineage>
</organism>
<feature type="compositionally biased region" description="Polar residues" evidence="1">
    <location>
        <begin position="649"/>
        <end position="668"/>
    </location>
</feature>
<gene>
    <name evidence="2" type="ORF">Scep_021783</name>
</gene>
<feature type="compositionally biased region" description="Low complexity" evidence="1">
    <location>
        <begin position="230"/>
        <end position="242"/>
    </location>
</feature>